<keyword evidence="2" id="KW-1185">Reference proteome</keyword>
<gene>
    <name evidence="1" type="ORF">BJ878DRAFT_237864</name>
</gene>
<dbReference type="EMBL" id="MU253741">
    <property type="protein sequence ID" value="KAG9248958.1"/>
    <property type="molecule type" value="Genomic_DNA"/>
</dbReference>
<reference evidence="1" key="1">
    <citation type="journal article" date="2021" name="IMA Fungus">
        <title>Genomic characterization of three marine fungi, including Emericellopsis atlantica sp. nov. with signatures of a generalist lifestyle and marine biomass degradation.</title>
        <authorList>
            <person name="Hagestad O.C."/>
            <person name="Hou L."/>
            <person name="Andersen J.H."/>
            <person name="Hansen E.H."/>
            <person name="Altermark B."/>
            <person name="Li C."/>
            <person name="Kuhnert E."/>
            <person name="Cox R.J."/>
            <person name="Crous P.W."/>
            <person name="Spatafora J.W."/>
            <person name="Lail K."/>
            <person name="Amirebrahimi M."/>
            <person name="Lipzen A."/>
            <person name="Pangilinan J."/>
            <person name="Andreopoulos W."/>
            <person name="Hayes R.D."/>
            <person name="Ng V."/>
            <person name="Grigoriev I.V."/>
            <person name="Jackson S.A."/>
            <person name="Sutton T.D.S."/>
            <person name="Dobson A.D.W."/>
            <person name="Rama T."/>
        </authorList>
    </citation>
    <scope>NUCLEOTIDE SEQUENCE</scope>
    <source>
        <strain evidence="1">TRa3180A</strain>
    </source>
</reference>
<dbReference type="AlphaFoldDB" id="A0A9P7ZCL0"/>
<evidence type="ECO:0000313" key="2">
    <source>
        <dbReference type="Proteomes" id="UP000887226"/>
    </source>
</evidence>
<sequence length="74" mass="8066">MLLGATCTSASMFPDRVGRDVLGGVVDADFYASPIWSDIIQRFADVMDNLKANPVTRIDKSLEVPVTLNHANTK</sequence>
<organism evidence="1 2">
    <name type="scientific">Calycina marina</name>
    <dbReference type="NCBI Taxonomy" id="1763456"/>
    <lineage>
        <taxon>Eukaryota</taxon>
        <taxon>Fungi</taxon>
        <taxon>Dikarya</taxon>
        <taxon>Ascomycota</taxon>
        <taxon>Pezizomycotina</taxon>
        <taxon>Leotiomycetes</taxon>
        <taxon>Helotiales</taxon>
        <taxon>Pezizellaceae</taxon>
        <taxon>Calycina</taxon>
    </lineage>
</organism>
<dbReference type="Proteomes" id="UP000887226">
    <property type="component" value="Unassembled WGS sequence"/>
</dbReference>
<accession>A0A9P7ZCL0</accession>
<proteinExistence type="predicted"/>
<protein>
    <submittedName>
        <fullName evidence="1">Uncharacterized protein</fullName>
    </submittedName>
</protein>
<evidence type="ECO:0000313" key="1">
    <source>
        <dbReference type="EMBL" id="KAG9248958.1"/>
    </source>
</evidence>
<name>A0A9P7ZCL0_9HELO</name>
<comment type="caution">
    <text evidence="1">The sequence shown here is derived from an EMBL/GenBank/DDBJ whole genome shotgun (WGS) entry which is preliminary data.</text>
</comment>